<dbReference type="SUPFAM" id="SSF56112">
    <property type="entry name" value="Protein kinase-like (PK-like)"/>
    <property type="match status" value="1"/>
</dbReference>
<dbReference type="PROSITE" id="PS00108">
    <property type="entry name" value="PROTEIN_KINASE_ST"/>
    <property type="match status" value="1"/>
</dbReference>
<dbReference type="Gene3D" id="3.30.200.20">
    <property type="entry name" value="Phosphorylase Kinase, domain 1"/>
    <property type="match status" value="1"/>
</dbReference>
<dbReference type="PROSITE" id="PS00107">
    <property type="entry name" value="PROTEIN_KINASE_ATP"/>
    <property type="match status" value="1"/>
</dbReference>
<keyword evidence="9" id="KW-1185">Reference proteome</keyword>
<evidence type="ECO:0000256" key="2">
    <source>
        <dbReference type="ARBA" id="ARBA00022741"/>
    </source>
</evidence>
<evidence type="ECO:0000256" key="3">
    <source>
        <dbReference type="ARBA" id="ARBA00022777"/>
    </source>
</evidence>
<evidence type="ECO:0000256" key="5">
    <source>
        <dbReference type="PROSITE-ProRule" id="PRU10141"/>
    </source>
</evidence>
<dbReference type="Pfam" id="PF26309">
    <property type="entry name" value="DUF8082"/>
    <property type="match status" value="2"/>
</dbReference>
<dbReference type="InterPro" id="IPR017441">
    <property type="entry name" value="Protein_kinase_ATP_BS"/>
</dbReference>
<dbReference type="PANTHER" id="PTHR43289">
    <property type="entry name" value="MITOGEN-ACTIVATED PROTEIN KINASE KINASE KINASE 20-RELATED"/>
    <property type="match status" value="1"/>
</dbReference>
<gene>
    <name evidence="8" type="ORF">QH73_0012270</name>
</gene>
<feature type="domain" description="Protein kinase" evidence="7">
    <location>
        <begin position="21"/>
        <end position="312"/>
    </location>
</feature>
<dbReference type="InterPro" id="IPR008271">
    <property type="entry name" value="Ser/Thr_kinase_AS"/>
</dbReference>
<dbReference type="OrthoDB" id="9788659at2"/>
<dbReference type="Gene3D" id="1.10.510.10">
    <property type="entry name" value="Transferase(Phosphotransferase) domain 1"/>
    <property type="match status" value="1"/>
</dbReference>
<dbReference type="GO" id="GO:0005524">
    <property type="term" value="F:ATP binding"/>
    <property type="evidence" value="ECO:0007669"/>
    <property type="project" value="UniProtKB-UniRule"/>
</dbReference>
<dbReference type="EMBL" id="JTJC03000003">
    <property type="protein sequence ID" value="NHC35423.1"/>
    <property type="molecule type" value="Genomic_DNA"/>
</dbReference>
<keyword evidence="1" id="KW-0808">Transferase</keyword>
<keyword evidence="2 5" id="KW-0547">Nucleotide-binding</keyword>
<keyword evidence="8" id="KW-0723">Serine/threonine-protein kinase</keyword>
<organism evidence="8 9">
    <name type="scientific">Scytonema millei VB511283</name>
    <dbReference type="NCBI Taxonomy" id="1245923"/>
    <lineage>
        <taxon>Bacteria</taxon>
        <taxon>Bacillati</taxon>
        <taxon>Cyanobacteriota</taxon>
        <taxon>Cyanophyceae</taxon>
        <taxon>Nostocales</taxon>
        <taxon>Scytonemataceae</taxon>
        <taxon>Scytonema</taxon>
    </lineage>
</organism>
<evidence type="ECO:0000313" key="9">
    <source>
        <dbReference type="Proteomes" id="UP000031532"/>
    </source>
</evidence>
<dbReference type="RefSeq" id="WP_052289864.1">
    <property type="nucleotide sequence ID" value="NZ_JTJC03000003.1"/>
</dbReference>
<dbReference type="PANTHER" id="PTHR43289:SF34">
    <property type="entry name" value="SERINE_THREONINE-PROTEIN KINASE YBDM-RELATED"/>
    <property type="match status" value="1"/>
</dbReference>
<keyword evidence="4 5" id="KW-0067">ATP-binding</keyword>
<evidence type="ECO:0000256" key="1">
    <source>
        <dbReference type="ARBA" id="ARBA00022679"/>
    </source>
</evidence>
<keyword evidence="3 8" id="KW-0418">Kinase</keyword>
<reference evidence="8 9" key="1">
    <citation type="journal article" date="2015" name="Genome Announc.">
        <title>Draft Genome Sequence of the Terrestrial Cyanobacterium Scytonema millei VB511283, Isolated from Eastern India.</title>
        <authorList>
            <person name="Sen D."/>
            <person name="Chandrababunaidu M.M."/>
            <person name="Singh D."/>
            <person name="Sanghi N."/>
            <person name="Ghorai A."/>
            <person name="Mishra G.P."/>
            <person name="Madduluri M."/>
            <person name="Adhikary S.P."/>
            <person name="Tripathy S."/>
        </authorList>
    </citation>
    <scope>NUCLEOTIDE SEQUENCE [LARGE SCALE GENOMIC DNA]</scope>
    <source>
        <strain evidence="8 9">VB511283</strain>
    </source>
</reference>
<evidence type="ECO:0000313" key="8">
    <source>
        <dbReference type="EMBL" id="NHC35423.1"/>
    </source>
</evidence>
<proteinExistence type="predicted"/>
<dbReference type="PROSITE" id="PS50011">
    <property type="entry name" value="PROTEIN_KINASE_DOM"/>
    <property type="match status" value="1"/>
</dbReference>
<dbReference type="InterPro" id="IPR058395">
    <property type="entry name" value="DUF8082"/>
</dbReference>
<dbReference type="GO" id="GO:0004674">
    <property type="term" value="F:protein serine/threonine kinase activity"/>
    <property type="evidence" value="ECO:0007669"/>
    <property type="project" value="UniProtKB-KW"/>
</dbReference>
<sequence length="528" mass="58382">MNSPLQKDNWLGRCVGERQRYRLEQHLGAGGMGDVFIARDVPIGKLVALKILKGSLAESADLRKRFEREVTLCAALKSDHIVNISDYGVTDEGYPFYVMEYLQGQSLGQLLRQQQQLGIERSLSIAIQVCQGLRLAHQGVHLWQNGATASKQIKVVHRDLKPDNIFLVPTALGELVKILDFGIAKICNDTNEFTNLTNVFIGTFHYAAPEQFELGTEVDERADIYSLGVILYEMLTGTDPFGFNFRRNSNTISGMSWVFAHASKPPIQLRSQSRCDHFSLQLEAVVMRCLQKSPRDRFSSVDELSRALQAAVAVDLANNTIVPGLGAATTIATSPPPASPSELTTTQLPDPTFPPDFTQRLSAPRVPLEATDVSLSAQHRSLVKLFTEFAGPIATTVFRQVAAQSYSVEQLVENLSVYLPAKQQAEFERQAKAIGTESTAKSQTYNTNGNKFSHNQLSNNLAQSALDTNFIQRCEKTLIDLIGPIAPILIQKVLKSGTQISELELVNRLANEIPDPQKAADFCRRLLK</sequence>
<dbReference type="InterPro" id="IPR011009">
    <property type="entry name" value="Kinase-like_dom_sf"/>
</dbReference>
<name>A0A9X5E5R2_9CYAN</name>
<dbReference type="InterPro" id="IPR000719">
    <property type="entry name" value="Prot_kinase_dom"/>
</dbReference>
<evidence type="ECO:0000256" key="4">
    <source>
        <dbReference type="ARBA" id="ARBA00022840"/>
    </source>
</evidence>
<feature type="binding site" evidence="5">
    <location>
        <position position="50"/>
    </location>
    <ligand>
        <name>ATP</name>
        <dbReference type="ChEBI" id="CHEBI:30616"/>
    </ligand>
</feature>
<dbReference type="Proteomes" id="UP000031532">
    <property type="component" value="Unassembled WGS sequence"/>
</dbReference>
<protein>
    <submittedName>
        <fullName evidence="8">Serine/threonine protein kinase</fullName>
    </submittedName>
</protein>
<dbReference type="Pfam" id="PF00069">
    <property type="entry name" value="Pkinase"/>
    <property type="match status" value="1"/>
</dbReference>
<dbReference type="SMART" id="SM00220">
    <property type="entry name" value="S_TKc"/>
    <property type="match status" value="1"/>
</dbReference>
<comment type="caution">
    <text evidence="8">The sequence shown here is derived from an EMBL/GenBank/DDBJ whole genome shotgun (WGS) entry which is preliminary data.</text>
</comment>
<feature type="region of interest" description="Disordered" evidence="6">
    <location>
        <begin position="333"/>
        <end position="353"/>
    </location>
</feature>
<dbReference type="AlphaFoldDB" id="A0A9X5E5R2"/>
<evidence type="ECO:0000256" key="6">
    <source>
        <dbReference type="SAM" id="MobiDB-lite"/>
    </source>
</evidence>
<dbReference type="CDD" id="cd14014">
    <property type="entry name" value="STKc_PknB_like"/>
    <property type="match status" value="1"/>
</dbReference>
<accession>A0A9X5E5R2</accession>
<evidence type="ECO:0000259" key="7">
    <source>
        <dbReference type="PROSITE" id="PS50011"/>
    </source>
</evidence>